<dbReference type="InterPro" id="IPR004456">
    <property type="entry name" value="Pglycerate_mutase_ApgM"/>
</dbReference>
<dbReference type="InterPro" id="IPR006124">
    <property type="entry name" value="Metalloenzyme"/>
</dbReference>
<dbReference type="NCBIfam" id="NF003242">
    <property type="entry name" value="PRK04200.1"/>
    <property type="match status" value="1"/>
</dbReference>
<dbReference type="GO" id="GO:0046872">
    <property type="term" value="F:metal ion binding"/>
    <property type="evidence" value="ECO:0007669"/>
    <property type="project" value="InterPro"/>
</dbReference>
<evidence type="ECO:0000256" key="1">
    <source>
        <dbReference type="ARBA" id="ARBA00000370"/>
    </source>
</evidence>
<comment type="catalytic activity">
    <reaction evidence="1">
        <text>(2R)-2-phosphoglycerate = (2R)-3-phosphoglycerate</text>
        <dbReference type="Rhea" id="RHEA:15901"/>
        <dbReference type="ChEBI" id="CHEBI:58272"/>
        <dbReference type="ChEBI" id="CHEBI:58289"/>
        <dbReference type="EC" id="5.4.2.12"/>
    </reaction>
</comment>
<dbReference type="CDD" id="cd16011">
    <property type="entry name" value="iPGM_like"/>
    <property type="match status" value="1"/>
</dbReference>
<comment type="pathway">
    <text evidence="3">Carbohydrate degradation.</text>
</comment>
<dbReference type="PANTHER" id="PTHR31209">
    <property type="entry name" value="COFACTOR-INDEPENDENT PHOSPHOGLYCERATE MUTASE"/>
    <property type="match status" value="1"/>
</dbReference>
<feature type="domain" description="Metalloenzyme" evidence="7">
    <location>
        <begin position="1"/>
        <end position="374"/>
    </location>
</feature>
<evidence type="ECO:0000313" key="8">
    <source>
        <dbReference type="EMBL" id="CRH06721.1"/>
    </source>
</evidence>
<keyword evidence="5" id="KW-0324">Glycolysis</keyword>
<organism evidence="8">
    <name type="scientific">Magnetococcus massalia (strain MO-1)</name>
    <dbReference type="NCBI Taxonomy" id="451514"/>
    <lineage>
        <taxon>Bacteria</taxon>
        <taxon>Pseudomonadati</taxon>
        <taxon>Pseudomonadota</taxon>
        <taxon>Magnetococcia</taxon>
        <taxon>Magnetococcales</taxon>
        <taxon>Magnetococcaceae</taxon>
        <taxon>Magnetococcus</taxon>
    </lineage>
</organism>
<protein>
    <submittedName>
        <fullName evidence="8">2,3-bisphosphoglycerate-independent phosphoglycerate mutase</fullName>
        <ecNumber evidence="8">5.4.2.-</ecNumber>
    </submittedName>
</protein>
<dbReference type="EC" id="5.4.2.-" evidence="8"/>
<dbReference type="PIRSF" id="PIRSF006392">
    <property type="entry name" value="IPGAM_arch"/>
    <property type="match status" value="1"/>
</dbReference>
<name>A0A1S7LLI8_MAGMO</name>
<dbReference type="EMBL" id="LO017727">
    <property type="protein sequence ID" value="CRH06721.1"/>
    <property type="molecule type" value="Genomic_DNA"/>
</dbReference>
<evidence type="ECO:0000256" key="3">
    <source>
        <dbReference type="ARBA" id="ARBA00004921"/>
    </source>
</evidence>
<evidence type="ECO:0000256" key="5">
    <source>
        <dbReference type="ARBA" id="ARBA00023152"/>
    </source>
</evidence>
<dbReference type="Pfam" id="PF01676">
    <property type="entry name" value="Metalloenzyme"/>
    <property type="match status" value="1"/>
</dbReference>
<evidence type="ECO:0000256" key="2">
    <source>
        <dbReference type="ARBA" id="ARBA00002315"/>
    </source>
</evidence>
<comment type="similarity">
    <text evidence="4">Belongs to the BPG-independent phosphoglycerate mutase family. A-PGAM subfamily.</text>
</comment>
<dbReference type="NCBIfam" id="TIGR00306">
    <property type="entry name" value="apgM"/>
    <property type="match status" value="1"/>
</dbReference>
<evidence type="ECO:0000259" key="7">
    <source>
        <dbReference type="Pfam" id="PF01676"/>
    </source>
</evidence>
<reference evidence="8" key="1">
    <citation type="submission" date="2015-04" db="EMBL/GenBank/DDBJ databases">
        <authorList>
            <person name="Syromyatnikov M.Y."/>
            <person name="Popov V.N."/>
        </authorList>
    </citation>
    <scope>NUCLEOTIDE SEQUENCE</scope>
    <source>
        <strain evidence="8">MO-1</strain>
    </source>
</reference>
<dbReference type="AlphaFoldDB" id="A0A1S7LLI8"/>
<dbReference type="InterPro" id="IPR017850">
    <property type="entry name" value="Alkaline_phosphatase_core_sf"/>
</dbReference>
<dbReference type="NCBIfam" id="TIGR02535">
    <property type="entry name" value="hyp_Hser_kinase"/>
    <property type="match status" value="1"/>
</dbReference>
<dbReference type="SUPFAM" id="SSF53649">
    <property type="entry name" value="Alkaline phosphatase-like"/>
    <property type="match status" value="1"/>
</dbReference>
<dbReference type="Gene3D" id="3.40.720.10">
    <property type="entry name" value="Alkaline Phosphatase, subunit A"/>
    <property type="match status" value="1"/>
</dbReference>
<sequence>MKYVVFLGDGMSDDPIDSLDGKTPLMVAKTPHLDEIVRSGIGGWSRNTPDGYYPGSDVANLGVLGYDVTQSYTGRSPLEAAAMGVELGPDDVCFRCNLVSLSEDLSVMKDFSAGHITSEEAAELIKTLDAELGTDAFGFYPGVSYRHLLVWRGGRADMTCRAPHDISDQEVASHYPKGPDAALIDALMRASQKILKDHPVNQKRIAEGKLPANSTWLWGHGGRPQLDTFQARFGKSGAMITAVDLMRGIANHIGFENMHVPGATGWIDTDYTGKANACIEALGRHDLVFLHVESPDESGHAGRLDYKIQAIEDFDAKVVGPVLKFLKEQGEYRAVALPDHPTPIAIKTHNENPVPFGMCGTGIEADENQLYDERLLDRGSMGFDPGIRMMQHFLGVDV</sequence>
<dbReference type="Pfam" id="PF10143">
    <property type="entry name" value="PhosphMutase"/>
    <property type="match status" value="1"/>
</dbReference>
<dbReference type="InterPro" id="IPR042253">
    <property type="entry name" value="Pglycerate_mutase_ApgM_sf"/>
</dbReference>
<dbReference type="GO" id="GO:0006096">
    <property type="term" value="P:glycolytic process"/>
    <property type="evidence" value="ECO:0007669"/>
    <property type="project" value="UniProtKB-KW"/>
</dbReference>
<gene>
    <name evidence="8" type="primary">apgM</name>
    <name evidence="8" type="ORF">MAGMO_2564</name>
</gene>
<proteinExistence type="inferred from homology"/>
<accession>A0A1S7LLI8</accession>
<keyword evidence="6 8" id="KW-0413">Isomerase</keyword>
<dbReference type="GO" id="GO:0004619">
    <property type="term" value="F:phosphoglycerate mutase activity"/>
    <property type="evidence" value="ECO:0007669"/>
    <property type="project" value="UniProtKB-EC"/>
</dbReference>
<comment type="function">
    <text evidence="2">Catalyzes the interconversion of 2-phosphoglycerate and 3-phosphoglycerate.</text>
</comment>
<evidence type="ECO:0000256" key="6">
    <source>
        <dbReference type="ARBA" id="ARBA00023235"/>
    </source>
</evidence>
<dbReference type="PANTHER" id="PTHR31209:SF4">
    <property type="entry name" value="2,3-BISPHOSPHOGLYCERATE-INDEPENDENT PHOSPHOGLYCERATE MUTASE"/>
    <property type="match status" value="1"/>
</dbReference>
<dbReference type="InterPro" id="IPR023665">
    <property type="entry name" value="ApgAM_prokaryotes"/>
</dbReference>
<dbReference type="Gene3D" id="3.30.70.2130">
    <property type="entry name" value="Metalloenzyme domain"/>
    <property type="match status" value="1"/>
</dbReference>
<evidence type="ECO:0000256" key="4">
    <source>
        <dbReference type="ARBA" id="ARBA00005524"/>
    </source>
</evidence>